<evidence type="ECO:0000313" key="3">
    <source>
        <dbReference type="Proteomes" id="UP000228934"/>
    </source>
</evidence>
<dbReference type="PROSITE" id="PS50878">
    <property type="entry name" value="RT_POL"/>
    <property type="match status" value="1"/>
</dbReference>
<organism evidence="2 3">
    <name type="scientific">Aquarana catesbeiana</name>
    <name type="common">American bullfrog</name>
    <name type="synonym">Rana catesbeiana</name>
    <dbReference type="NCBI Taxonomy" id="8400"/>
    <lineage>
        <taxon>Eukaryota</taxon>
        <taxon>Metazoa</taxon>
        <taxon>Chordata</taxon>
        <taxon>Craniata</taxon>
        <taxon>Vertebrata</taxon>
        <taxon>Euteleostomi</taxon>
        <taxon>Amphibia</taxon>
        <taxon>Batrachia</taxon>
        <taxon>Anura</taxon>
        <taxon>Neobatrachia</taxon>
        <taxon>Ranoidea</taxon>
        <taxon>Ranidae</taxon>
        <taxon>Aquarana</taxon>
    </lineage>
</organism>
<dbReference type="Pfam" id="PF26215">
    <property type="entry name" value="HTH_animal"/>
    <property type="match status" value="1"/>
</dbReference>
<dbReference type="PANTHER" id="PTHR21301">
    <property type="entry name" value="REVERSE TRANSCRIPTASE"/>
    <property type="match status" value="1"/>
</dbReference>
<reference evidence="3" key="1">
    <citation type="journal article" date="2017" name="Nat. Commun.">
        <title>The North American bullfrog draft genome provides insight into hormonal regulation of long noncoding RNA.</title>
        <authorList>
            <person name="Hammond S.A."/>
            <person name="Warren R.L."/>
            <person name="Vandervalk B.P."/>
            <person name="Kucuk E."/>
            <person name="Khan H."/>
            <person name="Gibb E.A."/>
            <person name="Pandoh P."/>
            <person name="Kirk H."/>
            <person name="Zhao Y."/>
            <person name="Jones M."/>
            <person name="Mungall A.J."/>
            <person name="Coope R."/>
            <person name="Pleasance S."/>
            <person name="Moore R.A."/>
            <person name="Holt R.A."/>
            <person name="Round J.M."/>
            <person name="Ohora S."/>
            <person name="Walle B.V."/>
            <person name="Veldhoen N."/>
            <person name="Helbing C.C."/>
            <person name="Birol I."/>
        </authorList>
    </citation>
    <scope>NUCLEOTIDE SEQUENCE [LARGE SCALE GENOMIC DNA]</scope>
</reference>
<dbReference type="EMBL" id="KV946256">
    <property type="protein sequence ID" value="PIO25999.1"/>
    <property type="molecule type" value="Genomic_DNA"/>
</dbReference>
<evidence type="ECO:0000259" key="1">
    <source>
        <dbReference type="PROSITE" id="PS50878"/>
    </source>
</evidence>
<dbReference type="OrthoDB" id="9909222at2759"/>
<keyword evidence="3" id="KW-1185">Reference proteome</keyword>
<feature type="domain" description="Reverse transcriptase" evidence="1">
    <location>
        <begin position="235"/>
        <end position="478"/>
    </location>
</feature>
<dbReference type="AlphaFoldDB" id="A0A2G9RDP9"/>
<gene>
    <name evidence="2" type="ORF">AB205_0190500</name>
</gene>
<evidence type="ECO:0000313" key="2">
    <source>
        <dbReference type="EMBL" id="PIO25999.1"/>
    </source>
</evidence>
<dbReference type="InterPro" id="IPR058912">
    <property type="entry name" value="HTH_animal"/>
</dbReference>
<dbReference type="Proteomes" id="UP000228934">
    <property type="component" value="Unassembled WGS sequence"/>
</dbReference>
<sequence>MQPVCHQTQPLCHQTQPVCHQMQPLCHQTQPLCPLIAVTVLSNTATVPSNAATVPSIDTTVPIKRSHYTHKLPLLCPSITATVTSNAATVPINCRHCAHQLLPLCPSNAATVPINCRHCAIKCSHCAHQTQPLVPINCHYCAHQLLPVCLSIATTVPINCCQCAHQLPLLCSSIATTVPINCCQCAHQLLPVCPSIAATVPIKCCQRASPPGTYLVSTQLSALVEWGYSMEALNGKEKNCLVPRSCRIPIIYTLPKIHKDVRVPPARPIVNGIGSGKARLGEFLDKSLQPSVKATRAYLKDTTDLLRSLQEVKFDPTSEVYLVTADVASLYTIIQHKDAALALNWALSKRDDIPHVQKVFVGHALDFCMTHNYFWYDGHFFSQKVGGAMGAKYAPSLANLFLAEWEDRWVFNPKPAQLRFYHRFIDDLLLIWEGSRESAIDFISFLNNNSNNIRLDHVISDTSVNFLDVTLTKINNTISTKVYFKMTDRNSYLSIRSGHHPNWIKNIPKGQMLRVRRNCSDLDTYAIQANILKERFLQKGYKGDALNNIIQEVANIPREE</sequence>
<accession>A0A2G9RDP9</accession>
<dbReference type="InterPro" id="IPR000477">
    <property type="entry name" value="RT_dom"/>
</dbReference>
<proteinExistence type="predicted"/>
<feature type="non-terminal residue" evidence="2">
    <location>
        <position position="560"/>
    </location>
</feature>
<protein>
    <recommendedName>
        <fullName evidence="1">Reverse transcriptase domain-containing protein</fullName>
    </recommendedName>
</protein>
<dbReference type="PANTHER" id="PTHR21301:SF12">
    <property type="match status" value="1"/>
</dbReference>
<name>A0A2G9RDP9_AQUCT</name>